<gene>
    <name evidence="1" type="ORF">UFOVP248_12</name>
</gene>
<reference evidence="1" key="1">
    <citation type="submission" date="2020-04" db="EMBL/GenBank/DDBJ databases">
        <authorList>
            <person name="Chiriac C."/>
            <person name="Salcher M."/>
            <person name="Ghai R."/>
            <person name="Kavagutti S V."/>
        </authorList>
    </citation>
    <scope>NUCLEOTIDE SEQUENCE</scope>
</reference>
<organism evidence="1">
    <name type="scientific">uncultured Caudovirales phage</name>
    <dbReference type="NCBI Taxonomy" id="2100421"/>
    <lineage>
        <taxon>Viruses</taxon>
        <taxon>Duplodnaviria</taxon>
        <taxon>Heunggongvirae</taxon>
        <taxon>Uroviricota</taxon>
        <taxon>Caudoviricetes</taxon>
        <taxon>Peduoviridae</taxon>
        <taxon>Maltschvirus</taxon>
        <taxon>Maltschvirus maltsch</taxon>
    </lineage>
</organism>
<protein>
    <submittedName>
        <fullName evidence="1">Uncharacterized protein</fullName>
    </submittedName>
</protein>
<sequence>MYKLCPDSPLYGKAQSVIRTTDGACIPLDPDNTDAQAFAKWLKDGGTPESAEEGGSVSAEWVAETIARLLP</sequence>
<evidence type="ECO:0000313" key="1">
    <source>
        <dbReference type="EMBL" id="CAB4132279.1"/>
    </source>
</evidence>
<dbReference type="EMBL" id="LR796267">
    <property type="protein sequence ID" value="CAB4132279.1"/>
    <property type="molecule type" value="Genomic_DNA"/>
</dbReference>
<proteinExistence type="predicted"/>
<name>A0A6J5LKX7_9CAUD</name>
<accession>A0A6J5LKX7</accession>